<evidence type="ECO:0000313" key="1">
    <source>
        <dbReference type="EMBL" id="MBM7619229.1"/>
    </source>
</evidence>
<protein>
    <submittedName>
        <fullName evidence="1">Uncharacterized protein</fullName>
    </submittedName>
</protein>
<sequence>MKLTKYMIIIAIFIASITFHLTSHPSSNTILSLVKDSFFLDQDSMNSDESSDKHYTGLHAEPFALKRYLSLAIIVKGADEQLPSCLLHLVTVFHQGNYKGHLMKDLTF</sequence>
<dbReference type="EMBL" id="JAFBED010000002">
    <property type="protein sequence ID" value="MBM7619229.1"/>
    <property type="molecule type" value="Genomic_DNA"/>
</dbReference>
<gene>
    <name evidence="1" type="ORF">JOC95_001078</name>
</gene>
<keyword evidence="2" id="KW-1185">Reference proteome</keyword>
<comment type="caution">
    <text evidence="1">The sequence shown here is derived from an EMBL/GenBank/DDBJ whole genome shotgun (WGS) entry which is preliminary data.</text>
</comment>
<accession>A0ABS2NX31</accession>
<organism evidence="1 2">
    <name type="scientific">Sutcliffiella tianshenii</name>
    <dbReference type="NCBI Taxonomy" id="1463404"/>
    <lineage>
        <taxon>Bacteria</taxon>
        <taxon>Bacillati</taxon>
        <taxon>Bacillota</taxon>
        <taxon>Bacilli</taxon>
        <taxon>Bacillales</taxon>
        <taxon>Bacillaceae</taxon>
        <taxon>Sutcliffiella</taxon>
    </lineage>
</organism>
<name>A0ABS2NX31_9BACI</name>
<proteinExistence type="predicted"/>
<dbReference type="Proteomes" id="UP000737402">
    <property type="component" value="Unassembled WGS sequence"/>
</dbReference>
<reference evidence="1 2" key="1">
    <citation type="submission" date="2021-01" db="EMBL/GenBank/DDBJ databases">
        <title>Genomic Encyclopedia of Type Strains, Phase IV (KMG-IV): sequencing the most valuable type-strain genomes for metagenomic binning, comparative biology and taxonomic classification.</title>
        <authorList>
            <person name="Goeker M."/>
        </authorList>
    </citation>
    <scope>NUCLEOTIDE SEQUENCE [LARGE SCALE GENOMIC DNA]</scope>
    <source>
        <strain evidence="1 2">DSM 25879</strain>
    </source>
</reference>
<dbReference type="RefSeq" id="WP_204414155.1">
    <property type="nucleotide sequence ID" value="NZ_JAFBED010000002.1"/>
</dbReference>
<evidence type="ECO:0000313" key="2">
    <source>
        <dbReference type="Proteomes" id="UP000737402"/>
    </source>
</evidence>